<evidence type="ECO:0000313" key="2">
    <source>
        <dbReference type="Proteomes" id="UP000256297"/>
    </source>
</evidence>
<reference evidence="2" key="1">
    <citation type="submission" date="2018-01" db="EMBL/GenBank/DDBJ databases">
        <authorList>
            <person name="Gaut B.S."/>
            <person name="Morton B.R."/>
            <person name="Clegg M.T."/>
            <person name="Duvall M.R."/>
        </authorList>
    </citation>
    <scope>NUCLEOTIDE SEQUENCE [LARGE SCALE GENOMIC DNA]</scope>
</reference>
<gene>
    <name evidence="1" type="ORF">CBM2589_U10211</name>
</gene>
<dbReference type="Proteomes" id="UP000256297">
    <property type="component" value="Unassembled WGS sequence"/>
</dbReference>
<evidence type="ECO:0000313" key="1">
    <source>
        <dbReference type="EMBL" id="SOY77709.1"/>
    </source>
</evidence>
<name>A0A375CQK5_9BURK</name>
<protein>
    <submittedName>
        <fullName evidence="1">Transposase</fullName>
    </submittedName>
</protein>
<comment type="caution">
    <text evidence="1">The sequence shown here is derived from an EMBL/GenBank/DDBJ whole genome shotgun (WGS) entry which is preliminary data.</text>
</comment>
<accession>A0A375CQK5</accession>
<sequence length="46" mass="5199">MFGGKTKTAAEPPVNVKALHAKIGQLTLENDFFWKARSARRDRGKR</sequence>
<organism evidence="1 2">
    <name type="scientific">Cupriavidus taiwanensis</name>
    <dbReference type="NCBI Taxonomy" id="164546"/>
    <lineage>
        <taxon>Bacteria</taxon>
        <taxon>Pseudomonadati</taxon>
        <taxon>Pseudomonadota</taxon>
        <taxon>Betaproteobacteria</taxon>
        <taxon>Burkholderiales</taxon>
        <taxon>Burkholderiaceae</taxon>
        <taxon>Cupriavidus</taxon>
    </lineage>
</organism>
<dbReference type="AlphaFoldDB" id="A0A375CQK5"/>
<proteinExistence type="predicted"/>
<dbReference type="EMBL" id="OFSP01000078">
    <property type="protein sequence ID" value="SOY77709.1"/>
    <property type="molecule type" value="Genomic_DNA"/>
</dbReference>